<dbReference type="EMBL" id="JAVDKS010000001">
    <property type="protein sequence ID" value="MDQ2255187.1"/>
    <property type="molecule type" value="Genomic_DNA"/>
</dbReference>
<organism evidence="1 2">
    <name type="scientific">Enterobacter soli</name>
    <dbReference type="NCBI Taxonomy" id="885040"/>
    <lineage>
        <taxon>Bacteria</taxon>
        <taxon>Pseudomonadati</taxon>
        <taxon>Pseudomonadota</taxon>
        <taxon>Gammaproteobacteria</taxon>
        <taxon>Enterobacterales</taxon>
        <taxon>Enterobacteriaceae</taxon>
        <taxon>Enterobacter</taxon>
    </lineage>
</organism>
<name>A0AAW8H5G9_9ENTR</name>
<dbReference type="RefSeq" id="WP_306683305.1">
    <property type="nucleotide sequence ID" value="NZ_JAVDKR010000004.1"/>
</dbReference>
<sequence length="106" mass="11270">MGFVSPATDYVEQRLTIDNLCGIDGNCRVIETSCGWAVINVAINASSGDTLLVTMDGRNQFVKLQGAALITEEGEAIEGDYLDDVKVHGVLTHTLNSVKNDGCPAI</sequence>
<reference evidence="1 2" key="1">
    <citation type="submission" date="2023-08" db="EMBL/GenBank/DDBJ databases">
        <authorList>
            <person name="Dale J."/>
        </authorList>
    </citation>
    <scope>NUCLEOTIDE SEQUENCE [LARGE SCALE GENOMIC DNA]</scope>
    <source>
        <strain evidence="1 2">2023EL-00788</strain>
    </source>
</reference>
<protein>
    <submittedName>
        <fullName evidence="1">Uncharacterized protein</fullName>
    </submittedName>
</protein>
<proteinExistence type="predicted"/>
<accession>A0AAW8H5G9</accession>
<evidence type="ECO:0000313" key="2">
    <source>
        <dbReference type="Proteomes" id="UP001225042"/>
    </source>
</evidence>
<dbReference type="Proteomes" id="UP001225042">
    <property type="component" value="Unassembled WGS sequence"/>
</dbReference>
<keyword evidence="2" id="KW-1185">Reference proteome</keyword>
<evidence type="ECO:0000313" key="1">
    <source>
        <dbReference type="EMBL" id="MDQ2255187.1"/>
    </source>
</evidence>
<dbReference type="AlphaFoldDB" id="A0AAW8H5G9"/>
<comment type="caution">
    <text evidence="1">The sequence shown here is derived from an EMBL/GenBank/DDBJ whole genome shotgun (WGS) entry which is preliminary data.</text>
</comment>
<gene>
    <name evidence="1" type="ORF">RBJ67_03410</name>
</gene>